<dbReference type="AlphaFoldDB" id="A0A1B8ZEI8"/>
<dbReference type="Proteomes" id="UP000093432">
    <property type="component" value="Unassembled WGS sequence"/>
</dbReference>
<evidence type="ECO:0008006" key="3">
    <source>
        <dbReference type="Google" id="ProtNLM"/>
    </source>
</evidence>
<organism evidence="1 2">
    <name type="scientific">Chryseobacterium arthrosphaerae</name>
    <dbReference type="NCBI Taxonomy" id="651561"/>
    <lineage>
        <taxon>Bacteria</taxon>
        <taxon>Pseudomonadati</taxon>
        <taxon>Bacteroidota</taxon>
        <taxon>Flavobacteriia</taxon>
        <taxon>Flavobacteriales</taxon>
        <taxon>Weeksellaceae</taxon>
        <taxon>Chryseobacterium group</taxon>
        <taxon>Chryseobacterium</taxon>
    </lineage>
</organism>
<accession>A0A1B8ZEI8</accession>
<dbReference type="RefSeq" id="WP_065400503.1">
    <property type="nucleotide sequence ID" value="NZ_MAYG01000023.1"/>
</dbReference>
<reference evidence="2" key="1">
    <citation type="submission" date="2016-07" db="EMBL/GenBank/DDBJ databases">
        <authorList>
            <person name="Florea S."/>
            <person name="Webb J.S."/>
            <person name="Jaromczyk J."/>
            <person name="Schardl C.L."/>
        </authorList>
    </citation>
    <scope>NUCLEOTIDE SEQUENCE [LARGE SCALE GENOMIC DNA]</scope>
    <source>
        <strain evidence="2">CC-VM-7</strain>
    </source>
</reference>
<evidence type="ECO:0000313" key="2">
    <source>
        <dbReference type="Proteomes" id="UP000093432"/>
    </source>
</evidence>
<dbReference type="EMBL" id="MAYG01000023">
    <property type="protein sequence ID" value="OCA70003.1"/>
    <property type="molecule type" value="Genomic_DNA"/>
</dbReference>
<name>A0A1B8ZEI8_9FLAO</name>
<proteinExistence type="predicted"/>
<protein>
    <recommendedName>
        <fullName evidence="3">LysM domain-containing protein</fullName>
    </recommendedName>
</protein>
<sequence>MITYMTLPGDTLEKIAADLKVENPAYLKEFHNTYCALHNRLAEPVHLKPGTLLHIPFGNEISILNQKISDNGDSLYYHPPQGKITYPIPLLGGMYTVRQLKYQDGRQQASYQYQTELKYLRAEKDDHFFSLQIFGSRKNGEESDSKISSLAKACAAILFPVEIRVSSAAQLKDVKFYHPESTIKNELEALKRYFTDDISASYIDQMKKKTEDKGHILTSIRHMLPVQFLFGAFYRAKYDGWTDSGVYHEFIPWLTHASPIRFELYNRILPKEQNETDEPLKIIQSGKSCDYRNLNQLYDKSYPYQEQASFNSRSVSCSHEAEYIFDRTDLVIRKITGSFEIRIGDVTEKDVLMMEKE</sequence>
<gene>
    <name evidence="1" type="ORF">BBI00_19245</name>
</gene>
<dbReference type="STRING" id="651561.BBI00_19245"/>
<dbReference type="OrthoDB" id="1267051at2"/>
<comment type="caution">
    <text evidence="1">The sequence shown here is derived from an EMBL/GenBank/DDBJ whole genome shotgun (WGS) entry which is preliminary data.</text>
</comment>
<evidence type="ECO:0000313" key="1">
    <source>
        <dbReference type="EMBL" id="OCA70003.1"/>
    </source>
</evidence>